<proteinExistence type="predicted"/>
<name>A0A849C5I3_9NOCA</name>
<comment type="caution">
    <text evidence="1">The sequence shown here is derived from an EMBL/GenBank/DDBJ whole genome shotgun (WGS) entry which is preliminary data.</text>
</comment>
<dbReference type="Proteomes" id="UP000586827">
    <property type="component" value="Unassembled WGS sequence"/>
</dbReference>
<protein>
    <submittedName>
        <fullName evidence="1">Uncharacterized protein</fullName>
    </submittedName>
</protein>
<evidence type="ECO:0000313" key="1">
    <source>
        <dbReference type="EMBL" id="NNH72936.1"/>
    </source>
</evidence>
<dbReference type="RefSeq" id="WP_157553648.1">
    <property type="nucleotide sequence ID" value="NZ_JABELX010000008.1"/>
</dbReference>
<accession>A0A849C5I3</accession>
<dbReference type="AlphaFoldDB" id="A0A849C5I3"/>
<dbReference type="EMBL" id="JABELX010000008">
    <property type="protein sequence ID" value="NNH72936.1"/>
    <property type="molecule type" value="Genomic_DNA"/>
</dbReference>
<organism evidence="1 2">
    <name type="scientific">Nocardia uniformis</name>
    <dbReference type="NCBI Taxonomy" id="53432"/>
    <lineage>
        <taxon>Bacteria</taxon>
        <taxon>Bacillati</taxon>
        <taxon>Actinomycetota</taxon>
        <taxon>Actinomycetes</taxon>
        <taxon>Mycobacteriales</taxon>
        <taxon>Nocardiaceae</taxon>
        <taxon>Nocardia</taxon>
    </lineage>
</organism>
<gene>
    <name evidence="1" type="ORF">HLB23_24265</name>
</gene>
<keyword evidence="2" id="KW-1185">Reference proteome</keyword>
<reference evidence="1 2" key="1">
    <citation type="submission" date="2020-05" db="EMBL/GenBank/DDBJ databases">
        <title>MicrobeNet Type strains.</title>
        <authorList>
            <person name="Nicholson A.C."/>
        </authorList>
    </citation>
    <scope>NUCLEOTIDE SEQUENCE [LARGE SCALE GENOMIC DNA]</scope>
    <source>
        <strain evidence="1 2">JCM 3224</strain>
    </source>
</reference>
<sequence length="49" mass="5231">MPLGVMVEGVGFVDHDLPVEETERGGVGIEDEVVTGDGMDDRPRAPGHR</sequence>
<evidence type="ECO:0000313" key="2">
    <source>
        <dbReference type="Proteomes" id="UP000586827"/>
    </source>
</evidence>